<evidence type="ECO:0000256" key="3">
    <source>
        <dbReference type="ARBA" id="ARBA00022692"/>
    </source>
</evidence>
<dbReference type="EMBL" id="JAJEQF010000034">
    <property type="protein sequence ID" value="MCC2168381.1"/>
    <property type="molecule type" value="Genomic_DNA"/>
</dbReference>
<dbReference type="NCBIfam" id="TIGR01195">
    <property type="entry name" value="oadG_fam"/>
    <property type="match status" value="1"/>
</dbReference>
<comment type="subcellular location">
    <subcellularLocation>
        <location evidence="1">Cell membrane</location>
    </subcellularLocation>
</comment>
<dbReference type="GO" id="GO:0036376">
    <property type="term" value="P:sodium ion export across plasma membrane"/>
    <property type="evidence" value="ECO:0007669"/>
    <property type="project" value="InterPro"/>
</dbReference>
<keyword evidence="7" id="KW-0732">Signal</keyword>
<sequence>MKKFLLLLGMVTCLIGTAACGKADQVQESQLQIDEASLINYSDQVVNALNEIVTGGMQDQYASDAVISAGISSWESAMSDLGAYNGVTDHKVEIGSDEAIVEASVSGADHNAVVTLIINDQGSLSSITVNVERSMGELMLNAALNTLMGMGTVFIILILISLLIGCFKFIPQIQEKFSKKNKQPAAVPAAAPVVAAPVEEEEETSDEELIAVIAAAIAASEGSTSTDGFVVRSIRRRSGSWKNA</sequence>
<evidence type="ECO:0000256" key="5">
    <source>
        <dbReference type="ARBA" id="ARBA00023136"/>
    </source>
</evidence>
<keyword evidence="3 6" id="KW-0812">Transmembrane</keyword>
<feature type="transmembrane region" description="Helical" evidence="6">
    <location>
        <begin position="147"/>
        <end position="170"/>
    </location>
</feature>
<keyword evidence="2" id="KW-1003">Cell membrane</keyword>
<name>A0AAE3AV41_9FIRM</name>
<keyword evidence="5 6" id="KW-0472">Membrane</keyword>
<comment type="caution">
    <text evidence="8">The sequence shown here is derived from an EMBL/GenBank/DDBJ whole genome shotgun (WGS) entry which is preliminary data.</text>
</comment>
<evidence type="ECO:0000256" key="6">
    <source>
        <dbReference type="SAM" id="Phobius"/>
    </source>
</evidence>
<protein>
    <submittedName>
        <fullName evidence="8">OadG family protein</fullName>
    </submittedName>
</protein>
<dbReference type="GO" id="GO:0015081">
    <property type="term" value="F:sodium ion transmembrane transporter activity"/>
    <property type="evidence" value="ECO:0007669"/>
    <property type="project" value="InterPro"/>
</dbReference>
<dbReference type="InterPro" id="IPR005899">
    <property type="entry name" value="Na_pump_deCOase"/>
</dbReference>
<proteinExistence type="predicted"/>
<dbReference type="AlphaFoldDB" id="A0AAE3AV41"/>
<gene>
    <name evidence="8" type="ORF">LKD45_11910</name>
</gene>
<dbReference type="GO" id="GO:0005886">
    <property type="term" value="C:plasma membrane"/>
    <property type="evidence" value="ECO:0007669"/>
    <property type="project" value="UniProtKB-SubCell"/>
</dbReference>
<keyword evidence="4 6" id="KW-1133">Transmembrane helix</keyword>
<evidence type="ECO:0000313" key="8">
    <source>
        <dbReference type="EMBL" id="MCC2168381.1"/>
    </source>
</evidence>
<feature type="chain" id="PRO_5042177281" evidence="7">
    <location>
        <begin position="19"/>
        <end position="244"/>
    </location>
</feature>
<evidence type="ECO:0000256" key="2">
    <source>
        <dbReference type="ARBA" id="ARBA00022475"/>
    </source>
</evidence>
<feature type="signal peptide" evidence="7">
    <location>
        <begin position="1"/>
        <end position="18"/>
    </location>
</feature>
<dbReference type="Pfam" id="PF04277">
    <property type="entry name" value="OAD_gamma"/>
    <property type="match status" value="1"/>
</dbReference>
<organism evidence="8 9">
    <name type="scientific">Gallintestinimicrobium propionicum</name>
    <dbReference type="NCBI Taxonomy" id="2981770"/>
    <lineage>
        <taxon>Bacteria</taxon>
        <taxon>Bacillati</taxon>
        <taxon>Bacillota</taxon>
        <taxon>Clostridia</taxon>
        <taxon>Lachnospirales</taxon>
        <taxon>Lachnospiraceae</taxon>
        <taxon>Gallintestinimicrobium</taxon>
    </lineage>
</organism>
<keyword evidence="9" id="KW-1185">Reference proteome</keyword>
<accession>A0AAE3AV41</accession>
<reference evidence="8 9" key="1">
    <citation type="submission" date="2021-10" db="EMBL/GenBank/DDBJ databases">
        <title>Anaerobic single-cell dispensing facilitates the cultivation of human gut bacteria.</title>
        <authorList>
            <person name="Afrizal A."/>
        </authorList>
    </citation>
    <scope>NUCLEOTIDE SEQUENCE [LARGE SCALE GENOMIC DNA]</scope>
    <source>
        <strain evidence="8 9">CLA-AA-H244</strain>
    </source>
</reference>
<dbReference type="Proteomes" id="UP001199355">
    <property type="component" value="Unassembled WGS sequence"/>
</dbReference>
<dbReference type="PROSITE" id="PS51257">
    <property type="entry name" value="PROKAR_LIPOPROTEIN"/>
    <property type="match status" value="1"/>
</dbReference>
<evidence type="ECO:0000256" key="7">
    <source>
        <dbReference type="SAM" id="SignalP"/>
    </source>
</evidence>
<evidence type="ECO:0000313" key="9">
    <source>
        <dbReference type="Proteomes" id="UP001199355"/>
    </source>
</evidence>
<evidence type="ECO:0000256" key="4">
    <source>
        <dbReference type="ARBA" id="ARBA00022989"/>
    </source>
</evidence>
<evidence type="ECO:0000256" key="1">
    <source>
        <dbReference type="ARBA" id="ARBA00004236"/>
    </source>
</evidence>